<gene>
    <name evidence="2" type="ORF">MTR67_031150</name>
</gene>
<organism evidence="2 3">
    <name type="scientific">Solanum verrucosum</name>
    <dbReference type="NCBI Taxonomy" id="315347"/>
    <lineage>
        <taxon>Eukaryota</taxon>
        <taxon>Viridiplantae</taxon>
        <taxon>Streptophyta</taxon>
        <taxon>Embryophyta</taxon>
        <taxon>Tracheophyta</taxon>
        <taxon>Spermatophyta</taxon>
        <taxon>Magnoliopsida</taxon>
        <taxon>eudicotyledons</taxon>
        <taxon>Gunneridae</taxon>
        <taxon>Pentapetalae</taxon>
        <taxon>asterids</taxon>
        <taxon>lamiids</taxon>
        <taxon>Solanales</taxon>
        <taxon>Solanaceae</taxon>
        <taxon>Solanoideae</taxon>
        <taxon>Solaneae</taxon>
        <taxon>Solanum</taxon>
    </lineage>
</organism>
<feature type="region of interest" description="Disordered" evidence="1">
    <location>
        <begin position="31"/>
        <end position="121"/>
    </location>
</feature>
<accession>A0AAF0U1W4</accession>
<feature type="compositionally biased region" description="Polar residues" evidence="1">
    <location>
        <begin position="97"/>
        <end position="111"/>
    </location>
</feature>
<evidence type="ECO:0000256" key="1">
    <source>
        <dbReference type="SAM" id="MobiDB-lite"/>
    </source>
</evidence>
<proteinExistence type="predicted"/>
<evidence type="ECO:0008006" key="4">
    <source>
        <dbReference type="Google" id="ProtNLM"/>
    </source>
</evidence>
<reference evidence="2" key="1">
    <citation type="submission" date="2023-08" db="EMBL/GenBank/DDBJ databases">
        <title>A de novo genome assembly of Solanum verrucosum Schlechtendal, a Mexican diploid species geographically isolated from the other diploid A-genome species in potato relatives.</title>
        <authorList>
            <person name="Hosaka K."/>
        </authorList>
    </citation>
    <scope>NUCLEOTIDE SEQUENCE</scope>
    <source>
        <tissue evidence="2">Young leaves</tissue>
    </source>
</reference>
<evidence type="ECO:0000313" key="3">
    <source>
        <dbReference type="Proteomes" id="UP001234989"/>
    </source>
</evidence>
<sequence>MSLQLRFCGGGDPRSILVVRGWPPAALRRISPKSSLSYDPRPDPRTVGQTTDRGLGPWIEAQNLVSEVDRQTDRTDRGSVHRPSISRQVETPMAPKNPSSKVDQQIDSIESGSVHGPSINL</sequence>
<name>A0AAF0U1W4_SOLVR</name>
<dbReference type="EMBL" id="CP133618">
    <property type="protein sequence ID" value="WMV37765.1"/>
    <property type="molecule type" value="Genomic_DNA"/>
</dbReference>
<keyword evidence="3" id="KW-1185">Reference proteome</keyword>
<dbReference type="Proteomes" id="UP001234989">
    <property type="component" value="Chromosome 7"/>
</dbReference>
<evidence type="ECO:0000313" key="2">
    <source>
        <dbReference type="EMBL" id="WMV37765.1"/>
    </source>
</evidence>
<dbReference type="AlphaFoldDB" id="A0AAF0U1W4"/>
<protein>
    <recommendedName>
        <fullName evidence="4">Late blight resistance protein</fullName>
    </recommendedName>
</protein>
<feature type="compositionally biased region" description="Basic and acidic residues" evidence="1">
    <location>
        <begin position="67"/>
        <end position="79"/>
    </location>
</feature>